<dbReference type="EMBL" id="JBHSIT010000003">
    <property type="protein sequence ID" value="MFC4908059.1"/>
    <property type="molecule type" value="Genomic_DNA"/>
</dbReference>
<accession>A0ABV9TWX3</accession>
<feature type="region of interest" description="Disordered" evidence="1">
    <location>
        <begin position="1"/>
        <end position="28"/>
    </location>
</feature>
<evidence type="ECO:0000313" key="4">
    <source>
        <dbReference type="Proteomes" id="UP001595872"/>
    </source>
</evidence>
<name>A0ABV9TWX3_9ACTN</name>
<protein>
    <submittedName>
        <fullName evidence="3">Aldolase</fullName>
    </submittedName>
</protein>
<proteinExistence type="predicted"/>
<organism evidence="3 4">
    <name type="scientific">Actinomadura gamaensis</name>
    <dbReference type="NCBI Taxonomy" id="1763541"/>
    <lineage>
        <taxon>Bacteria</taxon>
        <taxon>Bacillati</taxon>
        <taxon>Actinomycetota</taxon>
        <taxon>Actinomycetes</taxon>
        <taxon>Streptosporangiales</taxon>
        <taxon>Thermomonosporaceae</taxon>
        <taxon>Actinomadura</taxon>
    </lineage>
</organism>
<dbReference type="RefSeq" id="WP_378254349.1">
    <property type="nucleotide sequence ID" value="NZ_JBHSIT010000003.1"/>
</dbReference>
<evidence type="ECO:0000259" key="2">
    <source>
        <dbReference type="Pfam" id="PF22649"/>
    </source>
</evidence>
<dbReference type="InterPro" id="IPR054574">
    <property type="entry name" value="Cgl0159_dom"/>
</dbReference>
<reference evidence="4" key="1">
    <citation type="journal article" date="2019" name="Int. J. Syst. Evol. Microbiol.">
        <title>The Global Catalogue of Microorganisms (GCM) 10K type strain sequencing project: providing services to taxonomists for standard genome sequencing and annotation.</title>
        <authorList>
            <consortium name="The Broad Institute Genomics Platform"/>
            <consortium name="The Broad Institute Genome Sequencing Center for Infectious Disease"/>
            <person name="Wu L."/>
            <person name="Ma J."/>
        </authorList>
    </citation>
    <scope>NUCLEOTIDE SEQUENCE [LARGE SCALE GENOMIC DNA]</scope>
    <source>
        <strain evidence="4">KLKA75</strain>
    </source>
</reference>
<dbReference type="Gene3D" id="3.20.20.70">
    <property type="entry name" value="Aldolase class I"/>
    <property type="match status" value="1"/>
</dbReference>
<evidence type="ECO:0000313" key="3">
    <source>
        <dbReference type="EMBL" id="MFC4908059.1"/>
    </source>
</evidence>
<dbReference type="Proteomes" id="UP001595872">
    <property type="component" value="Unassembled WGS sequence"/>
</dbReference>
<sequence length="307" mass="31310">MTVETTGPAAGSRAGRMAELTETRARRPGAVAERAARRVRRASLLGPTGRLMLVAADHPARGALAAGGDPLAMADRGELLDRLCTALDRPGVDGVLGTPDVLEDLLLLGALDGKVVIGSMNRGGLAGSAFEIDDRFTAYDPDALAAAGFDGGKMLLRVDPDDPATAGALERCAGAVSGLAGHGLMAMVEPFVSHRVDGRVRNELTPEAMIRAVAIAAGLGATSAHTWLKVPVVPDMERVMAASTLPALLLGGEVPADPGGALAGWRRALRLPTVMGLVAGRTLLYPADGDVAGAVDAAVEALAEEAP</sequence>
<feature type="domain" description="Cgl0159-like" evidence="2">
    <location>
        <begin position="49"/>
        <end position="299"/>
    </location>
</feature>
<dbReference type="SUPFAM" id="SSF51569">
    <property type="entry name" value="Aldolase"/>
    <property type="match status" value="1"/>
</dbReference>
<comment type="caution">
    <text evidence="3">The sequence shown here is derived from an EMBL/GenBank/DDBJ whole genome shotgun (WGS) entry which is preliminary data.</text>
</comment>
<gene>
    <name evidence="3" type="ORF">ACFPCY_12065</name>
</gene>
<dbReference type="Pfam" id="PF22649">
    <property type="entry name" value="Cgl0159"/>
    <property type="match status" value="1"/>
</dbReference>
<keyword evidence="4" id="KW-1185">Reference proteome</keyword>
<dbReference type="InterPro" id="IPR013785">
    <property type="entry name" value="Aldolase_TIM"/>
</dbReference>
<evidence type="ECO:0000256" key="1">
    <source>
        <dbReference type="SAM" id="MobiDB-lite"/>
    </source>
</evidence>